<accession>A0AAW1R3U2</accession>
<dbReference type="SUPFAM" id="SSF69645">
    <property type="entry name" value="Arp2/3 complex subunits"/>
    <property type="match status" value="2"/>
</dbReference>
<reference evidence="7 8" key="1">
    <citation type="journal article" date="2024" name="Nat. Commun.">
        <title>Phylogenomics reveals the evolutionary origins of lichenization in chlorophyte algae.</title>
        <authorList>
            <person name="Puginier C."/>
            <person name="Libourel C."/>
            <person name="Otte J."/>
            <person name="Skaloud P."/>
            <person name="Haon M."/>
            <person name="Grisel S."/>
            <person name="Petersen M."/>
            <person name="Berrin J.G."/>
            <person name="Delaux P.M."/>
            <person name="Dal Grande F."/>
            <person name="Keller J."/>
        </authorList>
    </citation>
    <scope>NUCLEOTIDE SEQUENCE [LARGE SCALE GENOMIC DNA]</scope>
    <source>
        <strain evidence="7 8">SAG 245.80</strain>
    </source>
</reference>
<dbReference type="GO" id="GO:0051015">
    <property type="term" value="F:actin filament binding"/>
    <property type="evidence" value="ECO:0007669"/>
    <property type="project" value="TreeGrafter"/>
</dbReference>
<evidence type="ECO:0000313" key="8">
    <source>
        <dbReference type="Proteomes" id="UP001445335"/>
    </source>
</evidence>
<evidence type="ECO:0000256" key="6">
    <source>
        <dbReference type="RuleBase" id="RU364015"/>
    </source>
</evidence>
<comment type="subcellular location">
    <subcellularLocation>
        <location evidence="1 6">Cytoplasm</location>
        <location evidence="1 6">Cytoskeleton</location>
    </subcellularLocation>
</comment>
<evidence type="ECO:0000313" key="7">
    <source>
        <dbReference type="EMBL" id="KAK9828397.1"/>
    </source>
</evidence>
<comment type="similarity">
    <text evidence="2 6">Belongs to the ARPC2 family.</text>
</comment>
<evidence type="ECO:0000256" key="5">
    <source>
        <dbReference type="ARBA" id="ARBA00023212"/>
    </source>
</evidence>
<evidence type="ECO:0000256" key="4">
    <source>
        <dbReference type="ARBA" id="ARBA00023203"/>
    </source>
</evidence>
<protein>
    <recommendedName>
        <fullName evidence="6">Arp2/3 complex 34 kDa subunit</fullName>
    </recommendedName>
</protein>
<dbReference type="GO" id="GO:0005885">
    <property type="term" value="C:Arp2/3 protein complex"/>
    <property type="evidence" value="ECO:0007669"/>
    <property type="project" value="InterPro"/>
</dbReference>
<dbReference type="Gene3D" id="3.30.1460.20">
    <property type="match status" value="2"/>
</dbReference>
<keyword evidence="5 6" id="KW-0206">Cytoskeleton</keyword>
<organism evidence="7 8">
    <name type="scientific">Elliptochloris bilobata</name>
    <dbReference type="NCBI Taxonomy" id="381761"/>
    <lineage>
        <taxon>Eukaryota</taxon>
        <taxon>Viridiplantae</taxon>
        <taxon>Chlorophyta</taxon>
        <taxon>core chlorophytes</taxon>
        <taxon>Trebouxiophyceae</taxon>
        <taxon>Trebouxiophyceae incertae sedis</taxon>
        <taxon>Elliptochloris clade</taxon>
        <taxon>Elliptochloris</taxon>
    </lineage>
</organism>
<comment type="function">
    <text evidence="6">Functions as actin-binding component of the Arp2/3 complex which is involved in regulation of actin polymerization and together with an activating nucleation-promoting factor (NPF) mediates the formation of branched actin networks.</text>
</comment>
<keyword evidence="4 6" id="KW-0009">Actin-binding</keyword>
<dbReference type="GO" id="GO:0005200">
    <property type="term" value="F:structural constituent of cytoskeleton"/>
    <property type="evidence" value="ECO:0007669"/>
    <property type="project" value="TreeGrafter"/>
</dbReference>
<evidence type="ECO:0000256" key="3">
    <source>
        <dbReference type="ARBA" id="ARBA00022490"/>
    </source>
</evidence>
<gene>
    <name evidence="7" type="ORF">WJX81_003758</name>
</gene>
<dbReference type="Pfam" id="PF04045">
    <property type="entry name" value="P34-Arc"/>
    <property type="match status" value="1"/>
</dbReference>
<dbReference type="PANTHER" id="PTHR12058">
    <property type="entry name" value="ARP2/3 COMPLEX 34 KDA SUBUNIT"/>
    <property type="match status" value="1"/>
</dbReference>
<sequence>MLLPLPRSSVILQQILSGVDVEQPRSSCISELHEFDDCRYKVERLKEAPDVLTASFGHTNPLPAAAEAALRRQYEGISSLAFEAETNYQLTLHVSAQTLRGLPDARRAAVLDKLAAVRLYAVGAQLRQLLQALAAGELTSAPPQAVLARPGAPFFVRAEGEALTALFPIRQSEGREGALAAAFVQEFAGANRAASCGDAPRCIFTLPGQAPPFLLEDADLKACDCGGGFLAFVIEARHVAAPERVDAVAWSLLTFYAHIDVHVKRFKGLVHNQLRQRADAMLAVLERASFAAREQKTRKTSSGRIFIEQAAARTA</sequence>
<proteinExistence type="inferred from homology"/>
<dbReference type="GO" id="GO:0034314">
    <property type="term" value="P:Arp2/3 complex-mediated actin nucleation"/>
    <property type="evidence" value="ECO:0007669"/>
    <property type="project" value="InterPro"/>
</dbReference>
<dbReference type="Proteomes" id="UP001445335">
    <property type="component" value="Unassembled WGS sequence"/>
</dbReference>
<comment type="subunit">
    <text evidence="6">Component of the Arp2/3 complex.</text>
</comment>
<dbReference type="EMBL" id="JALJOU010000051">
    <property type="protein sequence ID" value="KAK9828397.1"/>
    <property type="molecule type" value="Genomic_DNA"/>
</dbReference>
<keyword evidence="3 6" id="KW-0963">Cytoplasm</keyword>
<name>A0AAW1R3U2_9CHLO</name>
<dbReference type="InterPro" id="IPR007188">
    <property type="entry name" value="ARPC2"/>
</dbReference>
<dbReference type="AlphaFoldDB" id="A0AAW1R3U2"/>
<evidence type="ECO:0000256" key="2">
    <source>
        <dbReference type="ARBA" id="ARBA00007192"/>
    </source>
</evidence>
<comment type="caution">
    <text evidence="7">The sequence shown here is derived from an EMBL/GenBank/DDBJ whole genome shotgun (WGS) entry which is preliminary data.</text>
</comment>
<dbReference type="PANTHER" id="PTHR12058:SF0">
    <property type="entry name" value="ACTIN-RELATED PROTEIN 2_3 COMPLEX SUBUNIT 2"/>
    <property type="match status" value="1"/>
</dbReference>
<evidence type="ECO:0000256" key="1">
    <source>
        <dbReference type="ARBA" id="ARBA00004245"/>
    </source>
</evidence>
<dbReference type="InterPro" id="IPR034666">
    <property type="entry name" value="ARPC2/4"/>
</dbReference>
<keyword evidence="8" id="KW-1185">Reference proteome</keyword>
<dbReference type="GO" id="GO:0030041">
    <property type="term" value="P:actin filament polymerization"/>
    <property type="evidence" value="ECO:0007669"/>
    <property type="project" value="InterPro"/>
</dbReference>